<dbReference type="Pfam" id="PF17803">
    <property type="entry name" value="Cadherin_4"/>
    <property type="match status" value="2"/>
</dbReference>
<gene>
    <name evidence="3" type="ORF">TH25_22500</name>
</gene>
<comment type="caution">
    <text evidence="3">The sequence shown here is derived from an EMBL/GenBank/DDBJ whole genome shotgun (WGS) entry which is preliminary data.</text>
</comment>
<feature type="region of interest" description="Disordered" evidence="1">
    <location>
        <begin position="957"/>
        <end position="1030"/>
    </location>
</feature>
<evidence type="ECO:0000256" key="1">
    <source>
        <dbReference type="SAM" id="MobiDB-lite"/>
    </source>
</evidence>
<feature type="region of interest" description="Disordered" evidence="1">
    <location>
        <begin position="572"/>
        <end position="600"/>
    </location>
</feature>
<dbReference type="NCBIfam" id="TIGR01965">
    <property type="entry name" value="VCBS_repeat"/>
    <property type="match status" value="2"/>
</dbReference>
<dbReference type="InterPro" id="IPR010221">
    <property type="entry name" value="VCBS_dom"/>
</dbReference>
<feature type="region of interest" description="Disordered" evidence="1">
    <location>
        <begin position="802"/>
        <end position="853"/>
    </location>
</feature>
<name>A0A367WMB9_9PROT</name>
<dbReference type="InterPro" id="IPR015919">
    <property type="entry name" value="Cadherin-like_sf"/>
</dbReference>
<evidence type="ECO:0000313" key="3">
    <source>
        <dbReference type="EMBL" id="RCK42557.1"/>
    </source>
</evidence>
<dbReference type="InterPro" id="IPR040853">
    <property type="entry name" value="RapA2_cadherin-like"/>
</dbReference>
<dbReference type="InterPro" id="IPR013783">
    <property type="entry name" value="Ig-like_fold"/>
</dbReference>
<feature type="region of interest" description="Disordered" evidence="1">
    <location>
        <begin position="683"/>
        <end position="721"/>
    </location>
</feature>
<dbReference type="OrthoDB" id="5593939at2"/>
<dbReference type="GO" id="GO:0005509">
    <property type="term" value="F:calcium ion binding"/>
    <property type="evidence" value="ECO:0007669"/>
    <property type="project" value="InterPro"/>
</dbReference>
<feature type="compositionally biased region" description="Pro residues" evidence="1">
    <location>
        <begin position="808"/>
        <end position="838"/>
    </location>
</feature>
<accession>A0A367WMB9</accession>
<dbReference type="SUPFAM" id="SSF49313">
    <property type="entry name" value="Cadherin-like"/>
    <property type="match status" value="1"/>
</dbReference>
<feature type="compositionally biased region" description="Basic and acidic residues" evidence="1">
    <location>
        <begin position="588"/>
        <end position="600"/>
    </location>
</feature>
<dbReference type="EMBL" id="JPWH01000029">
    <property type="protein sequence ID" value="RCK42557.1"/>
    <property type="molecule type" value="Genomic_DNA"/>
</dbReference>
<feature type="compositionally biased region" description="Low complexity" evidence="1">
    <location>
        <begin position="572"/>
        <end position="587"/>
    </location>
</feature>
<dbReference type="Proteomes" id="UP000252517">
    <property type="component" value="Unassembled WGS sequence"/>
</dbReference>
<dbReference type="Gene3D" id="2.60.40.10">
    <property type="entry name" value="Immunoglobulins"/>
    <property type="match status" value="1"/>
</dbReference>
<feature type="domain" description="RapA2 cadherin-like" evidence="2">
    <location>
        <begin position="564"/>
        <end position="637"/>
    </location>
</feature>
<dbReference type="AlphaFoldDB" id="A0A367WMB9"/>
<feature type="domain" description="RapA2 cadherin-like" evidence="2">
    <location>
        <begin position="674"/>
        <end position="761"/>
    </location>
</feature>
<evidence type="ECO:0000313" key="4">
    <source>
        <dbReference type="Proteomes" id="UP000252517"/>
    </source>
</evidence>
<sequence length="1078" mass="110368">TDSFKAVRIDSLPASGTLKFNGTEITAPGKVVSVADITDGKLVYSPAENVNGDAVTTFTFSVQDSRDGFDSTPKTVTVNITPLNDAPTFNNTVGVVTSVNESTDANKGVPATAIITGANIGDIDLSTTGALSSTVYGEGTITVAITGADASEQLTIDSSFVLPTGVTQSGGADGSNLVITLDKDTTVAQVNAILDAIRYSTNSDTFTGGERTITTTLSDGKVSTDDGNVQAGGDAGGPNALSVDLVSKITVVEKNDPPVISGSPAVTATEDTDYAFKIGDFHYEQKGGESTVDTDLNKITVKSLPDSTKGKLLLQTGTSGGNPVYTEVAVGQEISAADISVGKLVYRADANLNGPEAQTSFTYSVWDKGHAASNNVPAESATGTMDISVTAVNDAPVVSGTTTSPAMVIKDDGTGTTSTAALASGVAVSDIDITTDGDVSSYGGGSITVNFTDGYQPGDRLSVKGGLLAGMTGVSGGNGSALVISLANDATSAQVKTIIEAIRYGSVDADPTANRTDTTRAYSIVLNDGDNNADGGAIDGVNDAGGPTSLNSVALTGTITFRYPPTATDDTVTVSKNTTTGTGNVKTNDSDPEHTADPAHEADFSVTEVDGATGNVGKTITGTYGTITIKADGSYSYQLDTNNPAVIQQLPGDADLTESFTYQITDNDGQTDTATVHIRIVGNNEPPEATDNSNSVKVGNNETASGNVISDNDGDGVDKNTENVSQTLSVVGINGGTGNIGTAVTGTYGTLTVNADGKYSYVLNTGNSAVRNLPVGQTLTDRFTYTLSDGIDTDTATVTITIEGPNASKPPTPPKPPSPPTPGPGETPGTPDPGPGGNPGPGNDPYTRVDNTFGSKVDLHSSLINPVRLTLELQDRVATATGIQLFPLPATAFQHTDPTETLDIDASQPDGSPLPPYVNFNAQNMVFVVDGDAARAAGAKSIDIRVTGRDTRGNEATTTFTILFTDRNVDAPGEENGENAPNQEDGAKNGPESPDDGNPDNKNLENGNAPDAGDTPPDNANNRAEAPVSDGDALAGMAAKERMLSRIALDAQAMNYGRHAILAEREALLADFAALFRG</sequence>
<dbReference type="GO" id="GO:0016020">
    <property type="term" value="C:membrane"/>
    <property type="evidence" value="ECO:0007669"/>
    <property type="project" value="InterPro"/>
</dbReference>
<dbReference type="RefSeq" id="WP_147253067.1">
    <property type="nucleotide sequence ID" value="NZ_JPWH01000029.1"/>
</dbReference>
<proteinExistence type="predicted"/>
<protein>
    <recommendedName>
        <fullName evidence="2">RapA2 cadherin-like domain-containing protein</fullName>
    </recommendedName>
</protein>
<reference evidence="3 4" key="1">
    <citation type="submission" date="2014-07" db="EMBL/GenBank/DDBJ databases">
        <title>Draft genome sequence of Thalassospira profundimaris S25-3-2.</title>
        <authorList>
            <person name="Lai Q."/>
            <person name="Shao Z."/>
        </authorList>
    </citation>
    <scope>NUCLEOTIDE SEQUENCE [LARGE SCALE GENOMIC DNA]</scope>
    <source>
        <strain evidence="3 4">S25-3-2</strain>
    </source>
</reference>
<feature type="non-terminal residue" evidence="3">
    <location>
        <position position="1"/>
    </location>
</feature>
<feature type="compositionally biased region" description="Polar residues" evidence="1">
    <location>
        <begin position="690"/>
        <end position="710"/>
    </location>
</feature>
<evidence type="ECO:0000259" key="2">
    <source>
        <dbReference type="Pfam" id="PF17803"/>
    </source>
</evidence>
<organism evidence="3 4">
    <name type="scientific">Thalassospira profundimaris</name>
    <dbReference type="NCBI Taxonomy" id="502049"/>
    <lineage>
        <taxon>Bacteria</taxon>
        <taxon>Pseudomonadati</taxon>
        <taxon>Pseudomonadota</taxon>
        <taxon>Alphaproteobacteria</taxon>
        <taxon>Rhodospirillales</taxon>
        <taxon>Thalassospiraceae</taxon>
        <taxon>Thalassospira</taxon>
    </lineage>
</organism>